<dbReference type="HOGENOM" id="CLU_2424002_0_0_3"/>
<organism evidence="1 2">
    <name type="scientific">Nostoc azollae (strain 0708)</name>
    <name type="common">Anabaena azollae (strain 0708)</name>
    <dbReference type="NCBI Taxonomy" id="551115"/>
    <lineage>
        <taxon>Bacteria</taxon>
        <taxon>Bacillati</taxon>
        <taxon>Cyanobacteriota</taxon>
        <taxon>Cyanophyceae</taxon>
        <taxon>Nostocales</taxon>
        <taxon>Nostocaceae</taxon>
        <taxon>Trichormus</taxon>
    </lineage>
</organism>
<name>D7DZY1_NOSA0</name>
<gene>
    <name evidence="1" type="ordered locus">Aazo_2748</name>
</gene>
<dbReference type="Proteomes" id="UP000001511">
    <property type="component" value="Chromosome"/>
</dbReference>
<dbReference type="AlphaFoldDB" id="D7DZY1"/>
<proteinExistence type="predicted"/>
<dbReference type="eggNOG" id="ENOG5031ZZS">
    <property type="taxonomic scope" value="Bacteria"/>
</dbReference>
<evidence type="ECO:0000313" key="1">
    <source>
        <dbReference type="EMBL" id="ADI64613.1"/>
    </source>
</evidence>
<keyword evidence="2" id="KW-1185">Reference proteome</keyword>
<sequence length="91" mass="10755">MYYADMAVHGKNRHFQMLVEAKNKRGASKILAAKMRRNMYSHGLLPEAHFFLLALPDKFYLWKDKGLSIDLREADYEMDTDRFLKPYSPIK</sequence>
<reference evidence="1 2" key="1">
    <citation type="journal article" date="2010" name="PLoS ONE">
        <title>Genome erosion in a nitrogen-fixing vertically transmitted endosymbiotic multicellular cyanobacterium.</title>
        <authorList>
            <person name="Ran L."/>
            <person name="Larsson J."/>
            <person name="Vigil-Stenman T."/>
            <person name="Nylander J.A."/>
            <person name="Ininbergs K."/>
            <person name="Zheng W.W."/>
            <person name="Lapidus A."/>
            <person name="Lowry S."/>
            <person name="Haselkorn R."/>
            <person name="Bergman B."/>
        </authorList>
    </citation>
    <scope>NUCLEOTIDE SEQUENCE [LARGE SCALE GENOMIC DNA]</scope>
    <source>
        <strain evidence="1 2">0708</strain>
    </source>
</reference>
<protein>
    <submittedName>
        <fullName evidence="1">Uncharacterized protein</fullName>
    </submittedName>
</protein>
<dbReference type="KEGG" id="naz:Aazo_2748"/>
<dbReference type="EMBL" id="CP002059">
    <property type="protein sequence ID" value="ADI64613.1"/>
    <property type="molecule type" value="Genomic_DNA"/>
</dbReference>
<accession>D7DZY1</accession>
<evidence type="ECO:0000313" key="2">
    <source>
        <dbReference type="Proteomes" id="UP000001511"/>
    </source>
</evidence>
<dbReference type="STRING" id="551115.Aazo_2748"/>